<dbReference type="Pfam" id="PF22366">
    <property type="entry name" value="NDH2_C"/>
    <property type="match status" value="1"/>
</dbReference>
<feature type="domain" description="External alternative NADH-ubiquinone oxidoreductase-like C-terminal" evidence="8">
    <location>
        <begin position="355"/>
        <end position="412"/>
    </location>
</feature>
<sequence length="430" mass="47983">MEGSPRGKLMIYTRVVIVGGGFGGLNCAKTLKKANLDVLLIDKKNHHLFQPLLYQVASAALSPADIATPLREIFADQKNTTVIMGTVDQVDKKNRKLLLQNGDEVPYDYLVIGTGARHSYFGNDQWEPLAPGLKTVVDALKIRERILISFEKAERTDSIQEAERHLNFVIIGGGPTGVEMAGAIAEIAHKTLFKNFRRINPEKSKIYLVEGAPRVLPPFPEKLSERARKDLEKMGVRVITNELVTNITEEGVQVGDDFIEAGNVIWAAGNIASPLLKTLDIPLDRQGRAMVEPDLSIPDHPEIFVIGDAACSIGKDGKPLPAVAPTAIQQGRYIGKLIRRQIPKKKRRPFKYFDKGGIATIGKNKAVGFFKAIHFKGIFAWLIWGFIHIFYLVNYRSQFGVMLDWTFHYLTGLRGARLIHKSIKERPDKK</sequence>
<keyword evidence="6" id="KW-1133">Transmembrane helix</keyword>
<gene>
    <name evidence="9" type="ORF">NEPTK9_001418</name>
</gene>
<keyword evidence="5" id="KW-0560">Oxidoreductase</keyword>
<reference evidence="9 10" key="1">
    <citation type="submission" date="2020-01" db="EMBL/GenBank/DDBJ databases">
        <title>Draft genome sequence of Cand. Neptunochlamydia vexilliferae K9.</title>
        <authorList>
            <person name="Schulz F."/>
            <person name="Koestlbacher S."/>
            <person name="Wascher F."/>
            <person name="Pizzetti I."/>
            <person name="Horn M."/>
        </authorList>
    </citation>
    <scope>NUCLEOTIDE SEQUENCE [LARGE SCALE GENOMIC DNA]</scope>
    <source>
        <strain evidence="9 10">K9</strain>
    </source>
</reference>
<protein>
    <recommendedName>
        <fullName evidence="11">NADH dehydrogenase</fullName>
    </recommendedName>
</protein>
<dbReference type="InterPro" id="IPR036188">
    <property type="entry name" value="FAD/NAD-bd_sf"/>
</dbReference>
<name>A0ABS0B0K1_9BACT</name>
<dbReference type="PANTHER" id="PTHR42913">
    <property type="entry name" value="APOPTOSIS-INDUCING FACTOR 1"/>
    <property type="match status" value="1"/>
</dbReference>
<keyword evidence="10" id="KW-1185">Reference proteome</keyword>
<dbReference type="InterPro" id="IPR023753">
    <property type="entry name" value="FAD/NAD-binding_dom"/>
</dbReference>
<comment type="similarity">
    <text evidence="2">Belongs to the NADH dehydrogenase family.</text>
</comment>
<proteinExistence type="inferred from homology"/>
<keyword evidence="6" id="KW-0472">Membrane</keyword>
<evidence type="ECO:0000313" key="10">
    <source>
        <dbReference type="Proteomes" id="UP001194714"/>
    </source>
</evidence>
<dbReference type="Pfam" id="PF07992">
    <property type="entry name" value="Pyr_redox_2"/>
    <property type="match status" value="1"/>
</dbReference>
<evidence type="ECO:0000256" key="6">
    <source>
        <dbReference type="SAM" id="Phobius"/>
    </source>
</evidence>
<keyword evidence="4" id="KW-0274">FAD</keyword>
<evidence type="ECO:0000313" key="9">
    <source>
        <dbReference type="EMBL" id="MBF5059896.1"/>
    </source>
</evidence>
<evidence type="ECO:0008006" key="11">
    <source>
        <dbReference type="Google" id="ProtNLM"/>
    </source>
</evidence>
<organism evidence="9 10">
    <name type="scientific">Candidatus Neptunichlamydia vexilliferae</name>
    <dbReference type="NCBI Taxonomy" id="1651774"/>
    <lineage>
        <taxon>Bacteria</taxon>
        <taxon>Pseudomonadati</taxon>
        <taxon>Chlamydiota</taxon>
        <taxon>Chlamydiia</taxon>
        <taxon>Parachlamydiales</taxon>
        <taxon>Simkaniaceae</taxon>
        <taxon>Candidatus Neptunichlamydia</taxon>
    </lineage>
</organism>
<dbReference type="InterPro" id="IPR051169">
    <property type="entry name" value="NADH-Q_oxidoreductase"/>
</dbReference>
<evidence type="ECO:0000256" key="3">
    <source>
        <dbReference type="ARBA" id="ARBA00022630"/>
    </source>
</evidence>
<feature type="domain" description="FAD/NAD(P)-binding" evidence="7">
    <location>
        <begin position="14"/>
        <end position="331"/>
    </location>
</feature>
<dbReference type="PRINTS" id="PR00411">
    <property type="entry name" value="PNDRDTASEI"/>
</dbReference>
<evidence type="ECO:0000256" key="2">
    <source>
        <dbReference type="ARBA" id="ARBA00005272"/>
    </source>
</evidence>
<evidence type="ECO:0000259" key="8">
    <source>
        <dbReference type="Pfam" id="PF22366"/>
    </source>
</evidence>
<dbReference type="Proteomes" id="UP001194714">
    <property type="component" value="Unassembled WGS sequence"/>
</dbReference>
<dbReference type="PANTHER" id="PTHR42913:SF3">
    <property type="entry name" value="64 KDA MITOCHONDRIAL NADH DEHYDROGENASE (EUROFUNG)"/>
    <property type="match status" value="1"/>
</dbReference>
<comment type="cofactor">
    <cofactor evidence="1">
        <name>FAD</name>
        <dbReference type="ChEBI" id="CHEBI:57692"/>
    </cofactor>
</comment>
<dbReference type="PRINTS" id="PR00368">
    <property type="entry name" value="FADPNR"/>
</dbReference>
<dbReference type="InterPro" id="IPR054585">
    <property type="entry name" value="NDH2-like_C"/>
</dbReference>
<accession>A0ABS0B0K1</accession>
<evidence type="ECO:0000256" key="1">
    <source>
        <dbReference type="ARBA" id="ARBA00001974"/>
    </source>
</evidence>
<evidence type="ECO:0000259" key="7">
    <source>
        <dbReference type="Pfam" id="PF07992"/>
    </source>
</evidence>
<comment type="caution">
    <text evidence="9">The sequence shown here is derived from an EMBL/GenBank/DDBJ whole genome shotgun (WGS) entry which is preliminary data.</text>
</comment>
<dbReference type="EMBL" id="JAAEJV010000049">
    <property type="protein sequence ID" value="MBF5059896.1"/>
    <property type="molecule type" value="Genomic_DNA"/>
</dbReference>
<feature type="transmembrane region" description="Helical" evidence="6">
    <location>
        <begin position="373"/>
        <end position="393"/>
    </location>
</feature>
<dbReference type="Gene3D" id="3.50.50.100">
    <property type="match status" value="1"/>
</dbReference>
<keyword evidence="3" id="KW-0285">Flavoprotein</keyword>
<evidence type="ECO:0000256" key="5">
    <source>
        <dbReference type="ARBA" id="ARBA00023002"/>
    </source>
</evidence>
<evidence type="ECO:0000256" key="4">
    <source>
        <dbReference type="ARBA" id="ARBA00022827"/>
    </source>
</evidence>
<keyword evidence="6" id="KW-0812">Transmembrane</keyword>
<dbReference type="SUPFAM" id="SSF51905">
    <property type="entry name" value="FAD/NAD(P)-binding domain"/>
    <property type="match status" value="1"/>
</dbReference>